<accession>A0ACA9K7X3</accession>
<evidence type="ECO:0000313" key="1">
    <source>
        <dbReference type="EMBL" id="CAG8458126.1"/>
    </source>
</evidence>
<dbReference type="EMBL" id="CAJVPT010001176">
    <property type="protein sequence ID" value="CAG8458126.1"/>
    <property type="molecule type" value="Genomic_DNA"/>
</dbReference>
<name>A0ACA9K7X3_9GLOM</name>
<dbReference type="Proteomes" id="UP000789525">
    <property type="component" value="Unassembled WGS sequence"/>
</dbReference>
<feature type="non-terminal residue" evidence="1">
    <location>
        <position position="56"/>
    </location>
</feature>
<proteinExistence type="predicted"/>
<evidence type="ECO:0000313" key="2">
    <source>
        <dbReference type="Proteomes" id="UP000789525"/>
    </source>
</evidence>
<organism evidence="1 2">
    <name type="scientific">Acaulospora colombiana</name>
    <dbReference type="NCBI Taxonomy" id="27376"/>
    <lineage>
        <taxon>Eukaryota</taxon>
        <taxon>Fungi</taxon>
        <taxon>Fungi incertae sedis</taxon>
        <taxon>Mucoromycota</taxon>
        <taxon>Glomeromycotina</taxon>
        <taxon>Glomeromycetes</taxon>
        <taxon>Diversisporales</taxon>
        <taxon>Acaulosporaceae</taxon>
        <taxon>Acaulospora</taxon>
    </lineage>
</organism>
<reference evidence="1" key="1">
    <citation type="submission" date="2021-06" db="EMBL/GenBank/DDBJ databases">
        <authorList>
            <person name="Kallberg Y."/>
            <person name="Tangrot J."/>
            <person name="Rosling A."/>
        </authorList>
    </citation>
    <scope>NUCLEOTIDE SEQUENCE</scope>
    <source>
        <strain evidence="1">CL356</strain>
    </source>
</reference>
<protein>
    <submittedName>
        <fullName evidence="1">13991_t:CDS:1</fullName>
    </submittedName>
</protein>
<keyword evidence="2" id="KW-1185">Reference proteome</keyword>
<comment type="caution">
    <text evidence="1">The sequence shown here is derived from an EMBL/GenBank/DDBJ whole genome shotgun (WGS) entry which is preliminary data.</text>
</comment>
<sequence length="56" mass="6277">MPQDLTAQVTISKTSFEINQSTNWSEEVENNITATKNPTVNRPGSITTILHMETQE</sequence>
<gene>
    <name evidence="1" type="ORF">ACOLOM_LOCUS1052</name>
</gene>